<feature type="region of interest" description="Disordered" evidence="1">
    <location>
        <begin position="412"/>
        <end position="477"/>
    </location>
</feature>
<feature type="region of interest" description="Disordered" evidence="1">
    <location>
        <begin position="62"/>
        <end position="90"/>
    </location>
</feature>
<dbReference type="Pfam" id="PF13391">
    <property type="entry name" value="HNH_2"/>
    <property type="match status" value="1"/>
</dbReference>
<keyword evidence="4" id="KW-1185">Reference proteome</keyword>
<dbReference type="RefSeq" id="XP_008602118.1">
    <property type="nucleotide sequence ID" value="XM_008603896.1"/>
</dbReference>
<dbReference type="InParanoid" id="J4UGX9"/>
<protein>
    <recommendedName>
        <fullName evidence="2">HNH nuclease domain-containing protein</fullName>
    </recommendedName>
</protein>
<evidence type="ECO:0000313" key="3">
    <source>
        <dbReference type="EMBL" id="EJP62257.1"/>
    </source>
</evidence>
<reference evidence="3 4" key="1">
    <citation type="journal article" date="2012" name="Sci. Rep.">
        <title>Genomic perspectives on the evolution of fungal entomopathogenicity in Beauveria bassiana.</title>
        <authorList>
            <person name="Xiao G."/>
            <person name="Ying S.H."/>
            <person name="Zheng P."/>
            <person name="Wang Z.L."/>
            <person name="Zhang S."/>
            <person name="Xie X.Q."/>
            <person name="Shang Y."/>
            <person name="St Leger R.J."/>
            <person name="Zhao G.P."/>
            <person name="Wang C."/>
            <person name="Feng M.G."/>
        </authorList>
    </citation>
    <scope>NUCLEOTIDE SEQUENCE [LARGE SCALE GENOMIC DNA]</scope>
    <source>
        <strain evidence="3 4">ARSEF 2860</strain>
    </source>
</reference>
<dbReference type="AlphaFoldDB" id="J4UGX9"/>
<evidence type="ECO:0000256" key="1">
    <source>
        <dbReference type="SAM" id="MobiDB-lite"/>
    </source>
</evidence>
<name>J4UGX9_BEAB2</name>
<dbReference type="EMBL" id="JH725189">
    <property type="protein sequence ID" value="EJP62257.1"/>
    <property type="molecule type" value="Genomic_DNA"/>
</dbReference>
<dbReference type="HOGENOM" id="CLU_017783_1_0_1"/>
<gene>
    <name evidence="3" type="ORF">BBA_08799</name>
</gene>
<accession>J4UGX9</accession>
<feature type="compositionally biased region" description="Polar residues" evidence="1">
    <location>
        <begin position="210"/>
        <end position="226"/>
    </location>
</feature>
<sequence length="524" mass="58391">MSAAVTASQRSLGWNVNLTIGGGQQYPRTFAGLYQNPHTPTVTFADVCTELALCFEMPTAEHDSENLHGNDVPIGSNDHGHDNENNGNNQDNVVVETAWKNIAFALTETPDMAGQTDCPSWILQENFDRLVPALPSVSPRLRKTVTYHIVRHGLCRLPAGSSLQDHIRARCARHLPMPKRRRHPAYLPYNKVPSDSRLSIMPLRRKLKASRSQSPTKRTASGSTSPGKAPDEADAATDEYADMLAPASMSLDVDEAKRVINEFRAACIDRATCCAVSGRGEPWCPGQRIGPGVQACHIIPQQHYHIYPVERGNPTDSTAVENSTRRLYEAWQHTWSPDNGILLMKHLHDYFDARLFSIHPETLRVRAFVPFDGVNEYHGRKAQVTDNVDRNALRQHYEMCCIESMAAKQPNLERASSGASSISTPGANLGITSGAGTPFSRQTDLAMTPSSRHTPTQSALPTGDPLKSSRRIRDDGELWLEGGRSRKRRRRDDEDGFDGYITPYNNREFLADVNWELQKFKEPF</sequence>
<dbReference type="OrthoDB" id="4870120at2759"/>
<evidence type="ECO:0000259" key="2">
    <source>
        <dbReference type="Pfam" id="PF13391"/>
    </source>
</evidence>
<dbReference type="Proteomes" id="UP000002762">
    <property type="component" value="Unassembled WGS sequence"/>
</dbReference>
<feature type="domain" description="HNH nuclease" evidence="2">
    <location>
        <begin position="274"/>
        <end position="359"/>
    </location>
</feature>
<dbReference type="InterPro" id="IPR003615">
    <property type="entry name" value="HNH_nuc"/>
</dbReference>
<evidence type="ECO:0000313" key="4">
    <source>
        <dbReference type="Proteomes" id="UP000002762"/>
    </source>
</evidence>
<dbReference type="GeneID" id="19891811"/>
<feature type="compositionally biased region" description="Polar residues" evidence="1">
    <location>
        <begin position="417"/>
        <end position="460"/>
    </location>
</feature>
<proteinExistence type="predicted"/>
<organism evidence="3 4">
    <name type="scientific">Beauveria bassiana (strain ARSEF 2860)</name>
    <name type="common">White muscardine disease fungus</name>
    <name type="synonym">Tritirachium shiotae</name>
    <dbReference type="NCBI Taxonomy" id="655819"/>
    <lineage>
        <taxon>Eukaryota</taxon>
        <taxon>Fungi</taxon>
        <taxon>Dikarya</taxon>
        <taxon>Ascomycota</taxon>
        <taxon>Pezizomycotina</taxon>
        <taxon>Sordariomycetes</taxon>
        <taxon>Hypocreomycetidae</taxon>
        <taxon>Hypocreales</taxon>
        <taxon>Cordycipitaceae</taxon>
        <taxon>Beauveria</taxon>
    </lineage>
</organism>
<feature type="region of interest" description="Disordered" evidence="1">
    <location>
        <begin position="206"/>
        <end position="233"/>
    </location>
</feature>